<keyword evidence="1" id="KW-0175">Coiled coil</keyword>
<evidence type="ECO:0000256" key="1">
    <source>
        <dbReference type="SAM" id="Coils"/>
    </source>
</evidence>
<dbReference type="InterPro" id="IPR019715">
    <property type="entry name" value="Haemolysin_XhlA"/>
</dbReference>
<keyword evidence="2" id="KW-0472">Membrane</keyword>
<evidence type="ECO:0000313" key="3">
    <source>
        <dbReference type="EMBL" id="SDY28805.1"/>
    </source>
</evidence>
<proteinExistence type="predicted"/>
<evidence type="ECO:0000256" key="2">
    <source>
        <dbReference type="SAM" id="Phobius"/>
    </source>
</evidence>
<dbReference type="RefSeq" id="WP_090246672.1">
    <property type="nucleotide sequence ID" value="NZ_FNOU01000024.1"/>
</dbReference>
<organism evidence="3 4">
    <name type="scientific">Eubacterium barkeri</name>
    <name type="common">Clostridium barkeri</name>
    <dbReference type="NCBI Taxonomy" id="1528"/>
    <lineage>
        <taxon>Bacteria</taxon>
        <taxon>Bacillati</taxon>
        <taxon>Bacillota</taxon>
        <taxon>Clostridia</taxon>
        <taxon>Eubacteriales</taxon>
        <taxon>Eubacteriaceae</taxon>
        <taxon>Eubacterium</taxon>
    </lineage>
</organism>
<dbReference type="Pfam" id="PF10779">
    <property type="entry name" value="XhlA"/>
    <property type="match status" value="1"/>
</dbReference>
<name>A0A1H3IN61_EUBBA</name>
<dbReference type="AlphaFoldDB" id="A0A1H3IN61"/>
<evidence type="ECO:0000313" key="4">
    <source>
        <dbReference type="Proteomes" id="UP000199652"/>
    </source>
</evidence>
<dbReference type="EMBL" id="FNOU01000024">
    <property type="protein sequence ID" value="SDY28805.1"/>
    <property type="molecule type" value="Genomic_DNA"/>
</dbReference>
<keyword evidence="2" id="KW-0812">Transmembrane</keyword>
<keyword evidence="2" id="KW-1133">Transmembrane helix</keyword>
<accession>A0A1H3IN61</accession>
<dbReference type="Proteomes" id="UP000199652">
    <property type="component" value="Unassembled WGS sequence"/>
</dbReference>
<dbReference type="OrthoDB" id="1707681at2"/>
<dbReference type="STRING" id="1528.SAMN04488579_1244"/>
<feature type="coiled-coil region" evidence="1">
    <location>
        <begin position="10"/>
        <end position="44"/>
    </location>
</feature>
<protein>
    <submittedName>
        <fullName evidence="3">Haemolysin XhlA</fullName>
    </submittedName>
</protein>
<gene>
    <name evidence="3" type="ORF">SAMN04488579_1244</name>
</gene>
<feature type="transmembrane region" description="Helical" evidence="2">
    <location>
        <begin position="51"/>
        <end position="71"/>
    </location>
</feature>
<sequence length="76" mass="8741">MNEEKLEHIVDTHEKRINDHGERLDKLELQSGRLEERIVALCDKLESQTKALNWLIGLAATGLVGFFMYALQNSIF</sequence>
<reference evidence="4" key="1">
    <citation type="submission" date="2016-10" db="EMBL/GenBank/DDBJ databases">
        <authorList>
            <person name="Varghese N."/>
            <person name="Submissions S."/>
        </authorList>
    </citation>
    <scope>NUCLEOTIDE SEQUENCE [LARGE SCALE GENOMIC DNA]</scope>
    <source>
        <strain evidence="4">VPI 5359</strain>
    </source>
</reference>
<keyword evidence="4" id="KW-1185">Reference proteome</keyword>